<proteinExistence type="predicted"/>
<evidence type="ECO:0000313" key="1">
    <source>
        <dbReference type="EMBL" id="SVB45482.1"/>
    </source>
</evidence>
<dbReference type="AlphaFoldDB" id="A0A382E561"/>
<feature type="non-terminal residue" evidence="1">
    <location>
        <position position="1"/>
    </location>
</feature>
<accession>A0A382E561</accession>
<gene>
    <name evidence="1" type="ORF">METZ01_LOCUS198336</name>
</gene>
<sequence length="41" mass="4323">VHLKETSFGPLEHLRALDVCLPKGCLRVSTPRGSGVAPPAL</sequence>
<organism evidence="1">
    <name type="scientific">marine metagenome</name>
    <dbReference type="NCBI Taxonomy" id="408172"/>
    <lineage>
        <taxon>unclassified sequences</taxon>
        <taxon>metagenomes</taxon>
        <taxon>ecological metagenomes</taxon>
    </lineage>
</organism>
<reference evidence="1" key="1">
    <citation type="submission" date="2018-05" db="EMBL/GenBank/DDBJ databases">
        <authorList>
            <person name="Lanie J.A."/>
            <person name="Ng W.-L."/>
            <person name="Kazmierczak K.M."/>
            <person name="Andrzejewski T.M."/>
            <person name="Davidsen T.M."/>
            <person name="Wayne K.J."/>
            <person name="Tettelin H."/>
            <person name="Glass J.I."/>
            <person name="Rusch D."/>
            <person name="Podicherti R."/>
            <person name="Tsui H.-C.T."/>
            <person name="Winkler M.E."/>
        </authorList>
    </citation>
    <scope>NUCLEOTIDE SEQUENCE</scope>
</reference>
<name>A0A382E561_9ZZZZ</name>
<protein>
    <submittedName>
        <fullName evidence="1">Uncharacterized protein</fullName>
    </submittedName>
</protein>
<dbReference type="EMBL" id="UINC01042613">
    <property type="protein sequence ID" value="SVB45482.1"/>
    <property type="molecule type" value="Genomic_DNA"/>
</dbReference>
<feature type="non-terminal residue" evidence="1">
    <location>
        <position position="41"/>
    </location>
</feature>